<sequence>MKFNQAKSKVLHESGKTWYRHRLRGEWIESSPPEKDLVILVDEKLDMIWQCALAVQKANSLEFSAQEGHGLVGVDLKEDHKNGRGVEHIFCEKWMRLLGLFSLR</sequence>
<dbReference type="Proteomes" id="UP001145742">
    <property type="component" value="Unassembled WGS sequence"/>
</dbReference>
<evidence type="ECO:0000313" key="2">
    <source>
        <dbReference type="Proteomes" id="UP001145742"/>
    </source>
</evidence>
<accession>A0ABQ9CY71</accession>
<comment type="caution">
    <text evidence="1">The sequence shown here is derived from an EMBL/GenBank/DDBJ whole genome shotgun (WGS) entry which is preliminary data.</text>
</comment>
<dbReference type="EMBL" id="WHWB01034559">
    <property type="protein sequence ID" value="KAJ7408178.1"/>
    <property type="molecule type" value="Genomic_DNA"/>
</dbReference>
<proteinExistence type="predicted"/>
<evidence type="ECO:0000313" key="1">
    <source>
        <dbReference type="EMBL" id="KAJ7408178.1"/>
    </source>
</evidence>
<gene>
    <name evidence="1" type="ORF">WISP_122311</name>
</gene>
<name>A0ABQ9CY71_9PASS</name>
<protein>
    <submittedName>
        <fullName evidence="1">Uncharacterized protein</fullName>
    </submittedName>
</protein>
<organism evidence="1 2">
    <name type="scientific">Willisornis vidua</name>
    <name type="common">Xingu scale-backed antbird</name>
    <dbReference type="NCBI Taxonomy" id="1566151"/>
    <lineage>
        <taxon>Eukaryota</taxon>
        <taxon>Metazoa</taxon>
        <taxon>Chordata</taxon>
        <taxon>Craniata</taxon>
        <taxon>Vertebrata</taxon>
        <taxon>Euteleostomi</taxon>
        <taxon>Archelosauria</taxon>
        <taxon>Archosauria</taxon>
        <taxon>Dinosauria</taxon>
        <taxon>Saurischia</taxon>
        <taxon>Theropoda</taxon>
        <taxon>Coelurosauria</taxon>
        <taxon>Aves</taxon>
        <taxon>Neognathae</taxon>
        <taxon>Neoaves</taxon>
        <taxon>Telluraves</taxon>
        <taxon>Australaves</taxon>
        <taxon>Passeriformes</taxon>
        <taxon>Thamnophilidae</taxon>
        <taxon>Willisornis</taxon>
    </lineage>
</organism>
<reference evidence="1" key="1">
    <citation type="submission" date="2019-10" db="EMBL/GenBank/DDBJ databases">
        <authorList>
            <person name="Soares A.E.R."/>
            <person name="Aleixo A."/>
            <person name="Schneider P."/>
            <person name="Miyaki C.Y."/>
            <person name="Schneider M.P."/>
            <person name="Mello C."/>
            <person name="Vasconcelos A.T.R."/>
        </authorList>
    </citation>
    <scope>NUCLEOTIDE SEQUENCE</scope>
    <source>
        <tissue evidence="1">Muscle</tissue>
    </source>
</reference>
<keyword evidence="2" id="KW-1185">Reference proteome</keyword>